<dbReference type="NCBIfam" id="TIGR00567">
    <property type="entry name" value="3mg"/>
    <property type="match status" value="1"/>
</dbReference>
<dbReference type="Gene3D" id="3.10.300.10">
    <property type="entry name" value="Methylpurine-DNA glycosylase (MPG)"/>
    <property type="match status" value="1"/>
</dbReference>
<dbReference type="InterPro" id="IPR003180">
    <property type="entry name" value="MPG"/>
</dbReference>
<reference evidence="6 7" key="1">
    <citation type="submission" date="2018-08" db="EMBL/GenBank/DDBJ databases">
        <title>A genome reference for cultivated species of the human gut microbiota.</title>
        <authorList>
            <person name="Zou Y."/>
            <person name="Xue W."/>
            <person name="Luo G."/>
        </authorList>
    </citation>
    <scope>NUCLEOTIDE SEQUENCE [LARGE SCALE GENOMIC DNA]</scope>
    <source>
        <strain evidence="6 7">AM25-1</strain>
    </source>
</reference>
<dbReference type="CDD" id="cd00540">
    <property type="entry name" value="AAG"/>
    <property type="match status" value="1"/>
</dbReference>
<protein>
    <recommendedName>
        <fullName evidence="5">Putative 3-methyladenine DNA glycosylase</fullName>
        <ecNumber evidence="5">3.2.2.-</ecNumber>
    </recommendedName>
</protein>
<evidence type="ECO:0000256" key="5">
    <source>
        <dbReference type="HAMAP-Rule" id="MF_00527"/>
    </source>
</evidence>
<comment type="similarity">
    <text evidence="1 5">Belongs to the DNA glycosylase MPG family.</text>
</comment>
<dbReference type="GO" id="GO:0003677">
    <property type="term" value="F:DNA binding"/>
    <property type="evidence" value="ECO:0007669"/>
    <property type="project" value="InterPro"/>
</dbReference>
<proteinExistence type="inferred from homology"/>
<dbReference type="InterPro" id="IPR011034">
    <property type="entry name" value="Formyl_transferase-like_C_sf"/>
</dbReference>
<evidence type="ECO:0000256" key="3">
    <source>
        <dbReference type="ARBA" id="ARBA00022801"/>
    </source>
</evidence>
<gene>
    <name evidence="6" type="ORF">DW663_07670</name>
</gene>
<dbReference type="GO" id="GO:0003905">
    <property type="term" value="F:alkylbase DNA N-glycosylase activity"/>
    <property type="evidence" value="ECO:0007669"/>
    <property type="project" value="InterPro"/>
</dbReference>
<accession>A0A414PTT2</accession>
<evidence type="ECO:0000256" key="4">
    <source>
        <dbReference type="ARBA" id="ARBA00023204"/>
    </source>
</evidence>
<comment type="caution">
    <text evidence="6">The sequence shown here is derived from an EMBL/GenBank/DDBJ whole genome shotgun (WGS) entry which is preliminary data.</text>
</comment>
<evidence type="ECO:0000313" key="6">
    <source>
        <dbReference type="EMBL" id="RHF71989.1"/>
    </source>
</evidence>
<dbReference type="FunFam" id="3.10.300.10:FF:000001">
    <property type="entry name" value="Putative 3-methyladenine DNA glycosylase"/>
    <property type="match status" value="1"/>
</dbReference>
<dbReference type="GO" id="GO:0006284">
    <property type="term" value="P:base-excision repair"/>
    <property type="evidence" value="ECO:0007669"/>
    <property type="project" value="InterPro"/>
</dbReference>
<organism evidence="6 7">
    <name type="scientific">Fusobacterium mortiferum</name>
    <dbReference type="NCBI Taxonomy" id="850"/>
    <lineage>
        <taxon>Bacteria</taxon>
        <taxon>Fusobacteriati</taxon>
        <taxon>Fusobacteriota</taxon>
        <taxon>Fusobacteriia</taxon>
        <taxon>Fusobacteriales</taxon>
        <taxon>Fusobacteriaceae</taxon>
        <taxon>Fusobacterium</taxon>
    </lineage>
</organism>
<dbReference type="Pfam" id="PF02245">
    <property type="entry name" value="Pur_DNA_glyco"/>
    <property type="match status" value="1"/>
</dbReference>
<keyword evidence="3 5" id="KW-0378">Hydrolase</keyword>
<dbReference type="PANTHER" id="PTHR10429">
    <property type="entry name" value="DNA-3-METHYLADENINE GLYCOSYLASE"/>
    <property type="match status" value="1"/>
</dbReference>
<name>A0A414PTT2_FUSMR</name>
<sequence length="203" mass="23667">MKLEKNFFLVDGVTLAKNLLGKVLVRKIDNKILKARIVETEAYMGPLDKAAHSYKNRRTNRTEPMFLEGGHIYIYLIYGMYHCFNISANKKDIPEAVLIRAVEPLENIEYMKQLRNVKKDEDISNGPGKLTKALAIDKNLNTLNITKSAEIWLEDDNYIITNIIETKRIGIDYAEEYKDKLWRFYISENRYVSVKINFNLLNL</sequence>
<evidence type="ECO:0000256" key="1">
    <source>
        <dbReference type="ARBA" id="ARBA00009232"/>
    </source>
</evidence>
<dbReference type="EC" id="3.2.2.-" evidence="5"/>
<dbReference type="HAMAP" id="MF_00527">
    <property type="entry name" value="3MGH"/>
    <property type="match status" value="1"/>
</dbReference>
<dbReference type="InterPro" id="IPR036995">
    <property type="entry name" value="MPG_sf"/>
</dbReference>
<keyword evidence="2 5" id="KW-0227">DNA damage</keyword>
<dbReference type="Proteomes" id="UP000284676">
    <property type="component" value="Unassembled WGS sequence"/>
</dbReference>
<dbReference type="SUPFAM" id="SSF50486">
    <property type="entry name" value="FMT C-terminal domain-like"/>
    <property type="match status" value="1"/>
</dbReference>
<keyword evidence="4 5" id="KW-0234">DNA repair</keyword>
<dbReference type="PANTHER" id="PTHR10429:SF0">
    <property type="entry name" value="DNA-3-METHYLADENINE GLYCOSYLASE"/>
    <property type="match status" value="1"/>
</dbReference>
<evidence type="ECO:0000313" key="7">
    <source>
        <dbReference type="Proteomes" id="UP000284676"/>
    </source>
</evidence>
<dbReference type="EMBL" id="QRHL01000011">
    <property type="protein sequence ID" value="RHF71989.1"/>
    <property type="molecule type" value="Genomic_DNA"/>
</dbReference>
<dbReference type="AlphaFoldDB" id="A0A414PTT2"/>
<dbReference type="RefSeq" id="WP_117709147.1">
    <property type="nucleotide sequence ID" value="NZ_CAEUHP010000001.1"/>
</dbReference>
<evidence type="ECO:0000256" key="2">
    <source>
        <dbReference type="ARBA" id="ARBA00022763"/>
    </source>
</evidence>